<reference evidence="2 3" key="1">
    <citation type="journal article" date="2015" name="Genome Announc.">
        <title>Complete Genome Sequence of Sedimenticola thiotaurini Strain SIP-G1, a Polyphosphate- and Polyhydroxyalkanoate-Accumulating Sulfur-Oxidizing Gammaproteobacterium Isolated from Salt Marsh Sediments.</title>
        <authorList>
            <person name="Flood B.E."/>
            <person name="Jones D.S."/>
            <person name="Bailey J.V."/>
        </authorList>
    </citation>
    <scope>NUCLEOTIDE SEQUENCE [LARGE SCALE GENOMIC DNA]</scope>
    <source>
        <strain evidence="2 3">SIP-G1</strain>
    </source>
</reference>
<dbReference type="OrthoDB" id="7060452at2"/>
<dbReference type="Proteomes" id="UP000034410">
    <property type="component" value="Chromosome"/>
</dbReference>
<organism evidence="2 3">
    <name type="scientific">Sedimenticola thiotaurini</name>
    <dbReference type="NCBI Taxonomy" id="1543721"/>
    <lineage>
        <taxon>Bacteria</taxon>
        <taxon>Pseudomonadati</taxon>
        <taxon>Pseudomonadota</taxon>
        <taxon>Gammaproteobacteria</taxon>
        <taxon>Chromatiales</taxon>
        <taxon>Sedimenticolaceae</taxon>
        <taxon>Sedimenticola</taxon>
    </lineage>
</organism>
<evidence type="ECO:0000313" key="3">
    <source>
        <dbReference type="Proteomes" id="UP000034410"/>
    </source>
</evidence>
<keyword evidence="3" id="KW-1185">Reference proteome</keyword>
<accession>A0A0F7K4D0</accession>
<keyword evidence="1" id="KW-0812">Transmembrane</keyword>
<gene>
    <name evidence="2" type="ORF">AAY24_17460</name>
</gene>
<keyword evidence="1" id="KW-1133">Transmembrane helix</keyword>
<evidence type="ECO:0000256" key="1">
    <source>
        <dbReference type="SAM" id="Phobius"/>
    </source>
</evidence>
<dbReference type="EMBL" id="CP011412">
    <property type="protein sequence ID" value="AKH21833.1"/>
    <property type="molecule type" value="Genomic_DNA"/>
</dbReference>
<dbReference type="KEGG" id="seds:AAY24_17460"/>
<dbReference type="AlphaFoldDB" id="A0A0F7K4D0"/>
<evidence type="ECO:0000313" key="2">
    <source>
        <dbReference type="EMBL" id="AKH21833.1"/>
    </source>
</evidence>
<proteinExistence type="predicted"/>
<name>A0A0F7K4D0_9GAMM</name>
<sequence length="293" mass="33062">MEKIVKVVIEFIKIALLSAIAILMGMNIGILQTPTLSETGIHKPSEEIELSEDSKDEYNQREADLRKIMEHSLSQLFKFPESVRFRNTNYEYRRVFNDHGINVAPEKELEFATLCGQYSAQNAMAVYGSARPFYAEVAVNNEEKGITGDVWLEIDGEIKKLLSLDSSIALDGDKEKFEKLYAKKCGDIQSAFMGVFSQYDIGYAALSVKYYLEKLDKLSKYPGAKDSLIKCSNSDASHDYCIGAEICQRVKKLDENMSEFCSIKKQVCSGNDEHADCEEKLKAAYKEKKASKK</sequence>
<feature type="transmembrane region" description="Helical" evidence="1">
    <location>
        <begin position="12"/>
        <end position="31"/>
    </location>
</feature>
<keyword evidence="1" id="KW-0472">Membrane</keyword>
<protein>
    <submittedName>
        <fullName evidence="2">Uncharacterized protein</fullName>
    </submittedName>
</protein>